<proteinExistence type="predicted"/>
<dbReference type="EMBL" id="PQSP01000001">
    <property type="protein sequence ID" value="RUS67999.1"/>
    <property type="molecule type" value="Genomic_DNA"/>
</dbReference>
<evidence type="ECO:0000313" key="2">
    <source>
        <dbReference type="EMBL" id="RUS67999.1"/>
    </source>
</evidence>
<gene>
    <name evidence="1" type="ORF">CUZ56_00469</name>
    <name evidence="2" type="ORF">CUZ56_00482</name>
</gene>
<dbReference type="Proteomes" id="UP000286947">
    <property type="component" value="Unassembled WGS sequence"/>
</dbReference>
<accession>A0A433SGW6</accession>
<organism evidence="2 3">
    <name type="scientific">Saezia sanguinis</name>
    <dbReference type="NCBI Taxonomy" id="1965230"/>
    <lineage>
        <taxon>Bacteria</taxon>
        <taxon>Pseudomonadati</taxon>
        <taxon>Pseudomonadota</taxon>
        <taxon>Betaproteobacteria</taxon>
        <taxon>Burkholderiales</taxon>
        <taxon>Saeziaceae</taxon>
        <taxon>Saezia</taxon>
    </lineage>
</organism>
<dbReference type="RefSeq" id="WP_162615229.1">
    <property type="nucleotide sequence ID" value="NZ_PQSP01000001.1"/>
</dbReference>
<sequence length="52" mass="6071">MKKFSVLRPVAYVNYKGETVKPLQKEPVRDCVLKKEFWAGVFMQQAQKRAAK</sequence>
<reference evidence="2 3" key="1">
    <citation type="submission" date="2018-01" db="EMBL/GenBank/DDBJ databases">
        <title>Saezia sanguinis gen. nov., sp. nov., in the order Burkholderiales isolated from human blood.</title>
        <authorList>
            <person name="Medina-Pascual M.J."/>
            <person name="Valdezate S."/>
            <person name="Monzon S."/>
            <person name="Cuesta I."/>
            <person name="Carrasco G."/>
            <person name="Villalon P."/>
            <person name="Saez-Nieto J.A."/>
        </authorList>
    </citation>
    <scope>NUCLEOTIDE SEQUENCE [LARGE SCALE GENOMIC DNA]</scope>
    <source>
        <strain evidence="2 3">CNM695-12</strain>
    </source>
</reference>
<name>A0A433SGW6_9BURK</name>
<evidence type="ECO:0000313" key="3">
    <source>
        <dbReference type="Proteomes" id="UP000286947"/>
    </source>
</evidence>
<protein>
    <submittedName>
        <fullName evidence="2">Uncharacterized protein</fullName>
    </submittedName>
</protein>
<keyword evidence="3" id="KW-1185">Reference proteome</keyword>
<dbReference type="AlphaFoldDB" id="A0A433SGW6"/>
<comment type="caution">
    <text evidence="2">The sequence shown here is derived from an EMBL/GenBank/DDBJ whole genome shotgun (WGS) entry which is preliminary data.</text>
</comment>
<evidence type="ECO:0000313" key="1">
    <source>
        <dbReference type="EMBL" id="RUS67986.1"/>
    </source>
</evidence>
<dbReference type="EMBL" id="PQSP01000001">
    <property type="protein sequence ID" value="RUS67986.1"/>
    <property type="molecule type" value="Genomic_DNA"/>
</dbReference>